<dbReference type="EMBL" id="PKSM01000073">
    <property type="protein sequence ID" value="POW17752.1"/>
    <property type="molecule type" value="Genomic_DNA"/>
</dbReference>
<evidence type="ECO:0000313" key="4">
    <source>
        <dbReference type="EMBL" id="POW17752.1"/>
    </source>
</evidence>
<dbReference type="Gene3D" id="1.20.1270.10">
    <property type="match status" value="1"/>
</dbReference>
<dbReference type="GO" id="GO:0005524">
    <property type="term" value="F:ATP binding"/>
    <property type="evidence" value="ECO:0007669"/>
    <property type="project" value="UniProtKB-KW"/>
</dbReference>
<dbReference type="GO" id="GO:0140662">
    <property type="term" value="F:ATP-dependent protein folding chaperone"/>
    <property type="evidence" value="ECO:0007669"/>
    <property type="project" value="InterPro"/>
</dbReference>
<name>A0A2S4W7K3_9BASI</name>
<organism evidence="4 5">
    <name type="scientific">Puccinia striiformis</name>
    <dbReference type="NCBI Taxonomy" id="27350"/>
    <lineage>
        <taxon>Eukaryota</taxon>
        <taxon>Fungi</taxon>
        <taxon>Dikarya</taxon>
        <taxon>Basidiomycota</taxon>
        <taxon>Pucciniomycotina</taxon>
        <taxon>Pucciniomycetes</taxon>
        <taxon>Pucciniales</taxon>
        <taxon>Pucciniaceae</taxon>
        <taxon>Puccinia</taxon>
    </lineage>
</organism>
<dbReference type="Gene3D" id="3.90.640.10">
    <property type="entry name" value="Actin, Chain A, domain 4"/>
    <property type="match status" value="1"/>
</dbReference>
<evidence type="ECO:0000256" key="3">
    <source>
        <dbReference type="ARBA" id="ARBA00022840"/>
    </source>
</evidence>
<feature type="non-terminal residue" evidence="4">
    <location>
        <position position="1"/>
    </location>
</feature>
<evidence type="ECO:0000313" key="5">
    <source>
        <dbReference type="Proteomes" id="UP000238274"/>
    </source>
</evidence>
<feature type="non-terminal residue" evidence="4">
    <location>
        <position position="315"/>
    </location>
</feature>
<dbReference type="GO" id="GO:0005829">
    <property type="term" value="C:cytosol"/>
    <property type="evidence" value="ECO:0007669"/>
    <property type="project" value="TreeGrafter"/>
</dbReference>
<dbReference type="Gene3D" id="3.30.420.40">
    <property type="match status" value="2"/>
</dbReference>
<evidence type="ECO:0000256" key="2">
    <source>
        <dbReference type="ARBA" id="ARBA00022741"/>
    </source>
</evidence>
<dbReference type="VEuPathDB" id="FungiDB:PSHT_06316"/>
<dbReference type="GO" id="GO:0005634">
    <property type="term" value="C:nucleus"/>
    <property type="evidence" value="ECO:0007669"/>
    <property type="project" value="TreeGrafter"/>
</dbReference>
<reference evidence="5" key="2">
    <citation type="journal article" date="2018" name="BMC Genomics">
        <title>Genomic insights into host adaptation between the wheat stripe rust pathogen (Puccinia striiformis f. sp. tritici) and the barley stripe rust pathogen (Puccinia striiformis f. sp. hordei).</title>
        <authorList>
            <person name="Xia C."/>
            <person name="Wang M."/>
            <person name="Yin C."/>
            <person name="Cornejo O.E."/>
            <person name="Hulbert S.H."/>
            <person name="Chen X."/>
        </authorList>
    </citation>
    <scope>NUCLEOTIDE SEQUENCE [LARGE SCALE GENOMIC DNA]</scope>
    <source>
        <strain evidence="5">93TX-2</strain>
    </source>
</reference>
<sequence>IGHSQYQVVIVAFSKSALQAKGFAYDHHFRGCNLDYALLQHFDSELQQKYKIDKQAIFRLAVAAQKLKRVLTSRRGILNESLMNNCNATSLFTCEAFGEHITSLLKRTLAPLERALAQADMSKIETVELIGGLNRVPALKCHVQEFLGNPLSFTCNWDKDVTRGETPACSVLSLIFEVREFAVTDIVNFAINTAWQPIYGDSSTTLKTSIPESHVPLDDTQDNLEGAFTPFLTREVKQQLLDALSQAEEWLYCKERMLASRNTYSAKDQPRAGQQLREMISSHMQKAHGGNPMYAQYISEKHIQTAIEKCAAAEK</sequence>
<dbReference type="PANTHER" id="PTHR45639">
    <property type="entry name" value="HSC70CB, ISOFORM G-RELATED"/>
    <property type="match status" value="1"/>
</dbReference>
<dbReference type="Proteomes" id="UP000238274">
    <property type="component" value="Unassembled WGS sequence"/>
</dbReference>
<reference evidence="4 5" key="1">
    <citation type="submission" date="2017-12" db="EMBL/GenBank/DDBJ databases">
        <title>Gene loss provides genomic basis for host adaptation in cereal stripe rust fungi.</title>
        <authorList>
            <person name="Xia C."/>
        </authorList>
    </citation>
    <scope>NUCLEOTIDE SEQUENCE [LARGE SCALE GENOMIC DNA]</scope>
    <source>
        <strain evidence="4 5">93TX-2</strain>
    </source>
</reference>
<dbReference type="Pfam" id="PF00012">
    <property type="entry name" value="HSP70"/>
    <property type="match status" value="1"/>
</dbReference>
<protein>
    <submittedName>
        <fullName evidence="4">Uncharacterized protein</fullName>
    </submittedName>
</protein>
<proteinExistence type="inferred from homology"/>
<dbReference type="InterPro" id="IPR029048">
    <property type="entry name" value="HSP70_C_sf"/>
</dbReference>
<keyword evidence="3" id="KW-0067">ATP-binding</keyword>
<dbReference type="PANTHER" id="PTHR45639:SF4">
    <property type="entry name" value="HSC70CB, ISOFORM G"/>
    <property type="match status" value="1"/>
</dbReference>
<dbReference type="InterPro" id="IPR013126">
    <property type="entry name" value="Hsp_70_fam"/>
</dbReference>
<dbReference type="AlphaFoldDB" id="A0A2S4W7K3"/>
<comment type="similarity">
    <text evidence="1">Belongs to the heat shock protein 70 family.</text>
</comment>
<dbReference type="InterPro" id="IPR043129">
    <property type="entry name" value="ATPase_NBD"/>
</dbReference>
<dbReference type="OrthoDB" id="434160at2759"/>
<dbReference type="SUPFAM" id="SSF53067">
    <property type="entry name" value="Actin-like ATPase domain"/>
    <property type="match status" value="1"/>
</dbReference>
<comment type="caution">
    <text evidence="4">The sequence shown here is derived from an EMBL/GenBank/DDBJ whole genome shotgun (WGS) entry which is preliminary data.</text>
</comment>
<evidence type="ECO:0000256" key="1">
    <source>
        <dbReference type="ARBA" id="ARBA00007381"/>
    </source>
</evidence>
<gene>
    <name evidence="4" type="ORF">PSHT_06316</name>
</gene>
<accession>A0A2S4W7K3</accession>
<reference evidence="5" key="3">
    <citation type="journal article" date="2018" name="Mol. Plant Microbe Interact.">
        <title>Genome sequence resources for the wheat stripe rust pathogen (Puccinia striiformis f. sp. tritici) and the barley stripe rust pathogen (Puccinia striiformis f. sp. hordei).</title>
        <authorList>
            <person name="Xia C."/>
            <person name="Wang M."/>
            <person name="Yin C."/>
            <person name="Cornejo O.E."/>
            <person name="Hulbert S.H."/>
            <person name="Chen X."/>
        </authorList>
    </citation>
    <scope>NUCLEOTIDE SEQUENCE [LARGE SCALE GENOMIC DNA]</scope>
    <source>
        <strain evidence="5">93TX-2</strain>
    </source>
</reference>
<dbReference type="VEuPathDB" id="FungiDB:PSTT_05020"/>
<keyword evidence="5" id="KW-1185">Reference proteome</keyword>
<keyword evidence="2" id="KW-0547">Nucleotide-binding</keyword>